<comment type="caution">
    <text evidence="2">The sequence shown here is derived from an EMBL/GenBank/DDBJ whole genome shotgun (WGS) entry which is preliminary data.</text>
</comment>
<feature type="chain" id="PRO_5015696739" description="Secreted protein" evidence="1">
    <location>
        <begin position="24"/>
        <end position="236"/>
    </location>
</feature>
<dbReference type="EMBL" id="PKSM01000032">
    <property type="protein sequence ID" value="POW20541.1"/>
    <property type="molecule type" value="Genomic_DNA"/>
</dbReference>
<organism evidence="2 3">
    <name type="scientific">Puccinia striiformis</name>
    <dbReference type="NCBI Taxonomy" id="27350"/>
    <lineage>
        <taxon>Eukaryota</taxon>
        <taxon>Fungi</taxon>
        <taxon>Dikarya</taxon>
        <taxon>Basidiomycota</taxon>
        <taxon>Pucciniomycotina</taxon>
        <taxon>Pucciniomycetes</taxon>
        <taxon>Pucciniales</taxon>
        <taxon>Pucciniaceae</taxon>
        <taxon>Puccinia</taxon>
    </lineage>
</organism>
<keyword evidence="1" id="KW-0732">Signal</keyword>
<sequence length="236" mass="26070">MKSEMKATTVAILLAISFQAVLATIHTTCYNYFLEKDGCVFSAADARNRCPAPIKDHDDPFNCMNPKVVKRSERHSLGRRYDDNDGVRHTSLLLLGSRNLIPTSCFCRALPLRWKGICGTYNSTTDLGVCLWSGAEQKSPTVESAGWLNGQTSNCGKQVYVQRKRAPKTVKYVKVLDGCSFDTTALSTGCFQIALTSKLFDEFNPTAKEKKDGLILDGISWDFNNLLGQNLQSGPV</sequence>
<reference evidence="2 3" key="1">
    <citation type="submission" date="2017-12" db="EMBL/GenBank/DDBJ databases">
        <title>Gene loss provides genomic basis for host adaptation in cereal stripe rust fungi.</title>
        <authorList>
            <person name="Xia C."/>
        </authorList>
    </citation>
    <scope>NUCLEOTIDE SEQUENCE [LARGE SCALE GENOMIC DNA]</scope>
    <source>
        <strain evidence="2 3">93TX-2</strain>
    </source>
</reference>
<accession>A0A2S4WFM0</accession>
<evidence type="ECO:0000256" key="1">
    <source>
        <dbReference type="SAM" id="SignalP"/>
    </source>
</evidence>
<gene>
    <name evidence="2" type="ORF">PSHT_03446</name>
</gene>
<dbReference type="Proteomes" id="UP000238274">
    <property type="component" value="Unassembled WGS sequence"/>
</dbReference>
<protein>
    <recommendedName>
        <fullName evidence="4">Secreted protein</fullName>
    </recommendedName>
</protein>
<dbReference type="VEuPathDB" id="FungiDB:PSTT_03026"/>
<dbReference type="AlphaFoldDB" id="A0A2S4WFM0"/>
<reference evidence="3" key="3">
    <citation type="journal article" date="2018" name="Mol. Plant Microbe Interact.">
        <title>Genome sequence resources for the wheat stripe rust pathogen (Puccinia striiformis f. sp. tritici) and the barley stripe rust pathogen (Puccinia striiformis f. sp. hordei).</title>
        <authorList>
            <person name="Xia C."/>
            <person name="Wang M."/>
            <person name="Yin C."/>
            <person name="Cornejo O.E."/>
            <person name="Hulbert S.H."/>
            <person name="Chen X."/>
        </authorList>
    </citation>
    <scope>NUCLEOTIDE SEQUENCE [LARGE SCALE GENOMIC DNA]</scope>
    <source>
        <strain evidence="3">93TX-2</strain>
    </source>
</reference>
<name>A0A2S4WFM0_9BASI</name>
<evidence type="ECO:0000313" key="3">
    <source>
        <dbReference type="Proteomes" id="UP000238274"/>
    </source>
</evidence>
<evidence type="ECO:0000313" key="2">
    <source>
        <dbReference type="EMBL" id="POW20541.1"/>
    </source>
</evidence>
<dbReference type="OrthoDB" id="2499360at2759"/>
<feature type="signal peptide" evidence="1">
    <location>
        <begin position="1"/>
        <end position="23"/>
    </location>
</feature>
<dbReference type="VEuPathDB" id="FungiDB:PSHT_03446"/>
<keyword evidence="3" id="KW-1185">Reference proteome</keyword>
<proteinExistence type="predicted"/>
<reference evidence="3" key="2">
    <citation type="journal article" date="2018" name="BMC Genomics">
        <title>Genomic insights into host adaptation between the wheat stripe rust pathogen (Puccinia striiformis f. sp. tritici) and the barley stripe rust pathogen (Puccinia striiformis f. sp. hordei).</title>
        <authorList>
            <person name="Xia C."/>
            <person name="Wang M."/>
            <person name="Yin C."/>
            <person name="Cornejo O.E."/>
            <person name="Hulbert S.H."/>
            <person name="Chen X."/>
        </authorList>
    </citation>
    <scope>NUCLEOTIDE SEQUENCE [LARGE SCALE GENOMIC DNA]</scope>
    <source>
        <strain evidence="3">93TX-2</strain>
    </source>
</reference>
<evidence type="ECO:0008006" key="4">
    <source>
        <dbReference type="Google" id="ProtNLM"/>
    </source>
</evidence>